<dbReference type="Proteomes" id="UP001501676">
    <property type="component" value="Unassembled WGS sequence"/>
</dbReference>
<feature type="domain" description="GH16" evidence="3">
    <location>
        <begin position="51"/>
        <end position="261"/>
    </location>
</feature>
<organism evidence="4 5">
    <name type="scientific">Cryptosporangium minutisporangium</name>
    <dbReference type="NCBI Taxonomy" id="113569"/>
    <lineage>
        <taxon>Bacteria</taxon>
        <taxon>Bacillati</taxon>
        <taxon>Actinomycetota</taxon>
        <taxon>Actinomycetes</taxon>
        <taxon>Cryptosporangiales</taxon>
        <taxon>Cryptosporangiaceae</taxon>
        <taxon>Cryptosporangium</taxon>
    </lineage>
</organism>
<dbReference type="CDD" id="cd00413">
    <property type="entry name" value="Glyco_hydrolase_16"/>
    <property type="match status" value="1"/>
</dbReference>
<keyword evidence="5" id="KW-1185">Reference proteome</keyword>
<sequence length="261" mass="28658">MKRAGIALAIVVVLALTACGTTSAGPVNAVGSAATAMPATDLAGWRRVLSDDFTGTELSNRWLAYDGQPSGDPAGWFDPAHVRVSDGVLTIRGAYQKARRKWVTGGVSTRNSLKQTYGKYEVRFRADRGKGISYALLLWPVDDSWPPEIDFAEDNGDRRDRLHATLHAIGGSQIERSVTGDFTDWHVVGVEWTPGRLAYTVDGRVWATLLDERVPDQPMALALQTQAWYCGHTWQRCPDSSTPAQVNLQVDWVVAYARRSA</sequence>
<accession>A0ABP6T1N7</accession>
<dbReference type="Gene3D" id="2.60.120.200">
    <property type="match status" value="1"/>
</dbReference>
<evidence type="ECO:0000313" key="5">
    <source>
        <dbReference type="Proteomes" id="UP001501676"/>
    </source>
</evidence>
<dbReference type="InterPro" id="IPR000757">
    <property type="entry name" value="Beta-glucanase-like"/>
</dbReference>
<proteinExistence type="inferred from homology"/>
<protein>
    <recommendedName>
        <fullName evidence="3">GH16 domain-containing protein</fullName>
    </recommendedName>
</protein>
<dbReference type="PANTHER" id="PTHR10963:SF55">
    <property type="entry name" value="GLYCOSIDE HYDROLASE FAMILY 16 PROTEIN"/>
    <property type="match status" value="1"/>
</dbReference>
<dbReference type="PANTHER" id="PTHR10963">
    <property type="entry name" value="GLYCOSYL HYDROLASE-RELATED"/>
    <property type="match status" value="1"/>
</dbReference>
<dbReference type="InterPro" id="IPR050546">
    <property type="entry name" value="Glycosyl_Hydrlase_16"/>
</dbReference>
<dbReference type="PROSITE" id="PS51257">
    <property type="entry name" value="PROKAR_LIPOPROTEIN"/>
    <property type="match status" value="1"/>
</dbReference>
<feature type="signal peptide" evidence="2">
    <location>
        <begin position="1"/>
        <end position="24"/>
    </location>
</feature>
<evidence type="ECO:0000256" key="2">
    <source>
        <dbReference type="SAM" id="SignalP"/>
    </source>
</evidence>
<evidence type="ECO:0000256" key="1">
    <source>
        <dbReference type="ARBA" id="ARBA00006865"/>
    </source>
</evidence>
<dbReference type="SUPFAM" id="SSF49899">
    <property type="entry name" value="Concanavalin A-like lectins/glucanases"/>
    <property type="match status" value="1"/>
</dbReference>
<dbReference type="RefSeq" id="WP_345729988.1">
    <property type="nucleotide sequence ID" value="NZ_BAAAYN010000027.1"/>
</dbReference>
<dbReference type="PROSITE" id="PS51762">
    <property type="entry name" value="GH16_2"/>
    <property type="match status" value="1"/>
</dbReference>
<comment type="caution">
    <text evidence="4">The sequence shown here is derived from an EMBL/GenBank/DDBJ whole genome shotgun (WGS) entry which is preliminary data.</text>
</comment>
<dbReference type="InterPro" id="IPR013320">
    <property type="entry name" value="ConA-like_dom_sf"/>
</dbReference>
<keyword evidence="2" id="KW-0732">Signal</keyword>
<dbReference type="Pfam" id="PF00722">
    <property type="entry name" value="Glyco_hydro_16"/>
    <property type="match status" value="1"/>
</dbReference>
<name>A0ABP6T1N7_9ACTN</name>
<gene>
    <name evidence="4" type="ORF">GCM10020369_43260</name>
</gene>
<reference evidence="5" key="1">
    <citation type="journal article" date="2019" name="Int. J. Syst. Evol. Microbiol.">
        <title>The Global Catalogue of Microorganisms (GCM) 10K type strain sequencing project: providing services to taxonomists for standard genome sequencing and annotation.</title>
        <authorList>
            <consortium name="The Broad Institute Genomics Platform"/>
            <consortium name="The Broad Institute Genome Sequencing Center for Infectious Disease"/>
            <person name="Wu L."/>
            <person name="Ma J."/>
        </authorList>
    </citation>
    <scope>NUCLEOTIDE SEQUENCE [LARGE SCALE GENOMIC DNA]</scope>
    <source>
        <strain evidence="5">JCM 9458</strain>
    </source>
</reference>
<dbReference type="EMBL" id="BAAAYN010000027">
    <property type="protein sequence ID" value="GAA3390200.1"/>
    <property type="molecule type" value="Genomic_DNA"/>
</dbReference>
<comment type="similarity">
    <text evidence="1">Belongs to the glycosyl hydrolase 16 family.</text>
</comment>
<evidence type="ECO:0000259" key="3">
    <source>
        <dbReference type="PROSITE" id="PS51762"/>
    </source>
</evidence>
<evidence type="ECO:0000313" key="4">
    <source>
        <dbReference type="EMBL" id="GAA3390200.1"/>
    </source>
</evidence>
<feature type="chain" id="PRO_5045433791" description="GH16 domain-containing protein" evidence="2">
    <location>
        <begin position="25"/>
        <end position="261"/>
    </location>
</feature>